<evidence type="ECO:0000259" key="5">
    <source>
        <dbReference type="PROSITE" id="PS51464"/>
    </source>
</evidence>
<dbReference type="PANTHER" id="PTHR30514">
    <property type="entry name" value="GLUCOKINASE"/>
    <property type="match status" value="1"/>
</dbReference>
<evidence type="ECO:0000259" key="4">
    <source>
        <dbReference type="PROSITE" id="PS51071"/>
    </source>
</evidence>
<dbReference type="SUPFAM" id="SSF53697">
    <property type="entry name" value="SIS domain"/>
    <property type="match status" value="1"/>
</dbReference>
<sequence length="258" mass="29413">MSTQRKFKEMKFAIRAQNLEYKLTETEENIVEYILVHQAEVVNMKIVTLAEHFFTVPNTITRFCRKLGYGGFTELKVELRHELLEKQTGNQQLALIEENFGLVDEKREIKLAKLLQKARLVNFYAQDQTHLIAELGVECFQVLDSKFQLLGYEKEVLSRINNGAGDVFFFISISGETPAIVNLAKKAKERGHQVVSLTNLSNNSLAAIADVAIYCLTEVTYIAGIEVTDKTPMFVILQALFQRYLKLCKITPKKTETL</sequence>
<organism evidence="6 7">
    <name type="scientific">Pediococcus acidilactici</name>
    <dbReference type="NCBI Taxonomy" id="1254"/>
    <lineage>
        <taxon>Bacteria</taxon>
        <taxon>Bacillati</taxon>
        <taxon>Bacillota</taxon>
        <taxon>Bacilli</taxon>
        <taxon>Lactobacillales</taxon>
        <taxon>Lactobacillaceae</taxon>
        <taxon>Pediococcus</taxon>
        <taxon>Pediococcus acidilactici group</taxon>
    </lineage>
</organism>
<proteinExistence type="predicted"/>
<dbReference type="Gene3D" id="1.10.10.10">
    <property type="entry name" value="Winged helix-like DNA-binding domain superfamily/Winged helix DNA-binding domain"/>
    <property type="match status" value="1"/>
</dbReference>
<dbReference type="Pfam" id="PF01418">
    <property type="entry name" value="HTH_6"/>
    <property type="match status" value="1"/>
</dbReference>
<feature type="domain" description="HTH rpiR-type" evidence="4">
    <location>
        <begin position="10"/>
        <end position="86"/>
    </location>
</feature>
<dbReference type="SUPFAM" id="SSF46689">
    <property type="entry name" value="Homeodomain-like"/>
    <property type="match status" value="1"/>
</dbReference>
<dbReference type="GO" id="GO:0003700">
    <property type="term" value="F:DNA-binding transcription factor activity"/>
    <property type="evidence" value="ECO:0007669"/>
    <property type="project" value="InterPro"/>
</dbReference>
<dbReference type="InterPro" id="IPR036388">
    <property type="entry name" value="WH-like_DNA-bd_sf"/>
</dbReference>
<dbReference type="EMBL" id="JAWJAV010000003">
    <property type="protein sequence ID" value="MDV2621258.1"/>
    <property type="molecule type" value="Genomic_DNA"/>
</dbReference>
<evidence type="ECO:0000313" key="7">
    <source>
        <dbReference type="Proteomes" id="UP001280897"/>
    </source>
</evidence>
<reference evidence="6" key="2">
    <citation type="submission" date="2023-10" db="EMBL/GenBank/DDBJ databases">
        <authorList>
            <person name="Khurajog B."/>
        </authorList>
    </citation>
    <scope>NUCLEOTIDE SEQUENCE</scope>
    <source>
        <strain evidence="6">BF9</strain>
    </source>
</reference>
<evidence type="ECO:0000313" key="6">
    <source>
        <dbReference type="EMBL" id="MDV2621258.1"/>
    </source>
</evidence>
<dbReference type="InterPro" id="IPR047640">
    <property type="entry name" value="RpiR-like"/>
</dbReference>
<evidence type="ECO:0000256" key="2">
    <source>
        <dbReference type="ARBA" id="ARBA00023125"/>
    </source>
</evidence>
<dbReference type="PROSITE" id="PS51071">
    <property type="entry name" value="HTH_RPIR"/>
    <property type="match status" value="1"/>
</dbReference>
<dbReference type="InterPro" id="IPR000281">
    <property type="entry name" value="HTH_RpiR"/>
</dbReference>
<dbReference type="InterPro" id="IPR001347">
    <property type="entry name" value="SIS_dom"/>
</dbReference>
<protein>
    <submittedName>
        <fullName evidence="6">MurR/RpiR family transcriptional regulator</fullName>
    </submittedName>
</protein>
<reference evidence="6" key="1">
    <citation type="journal article" date="2023" name="PeerJ">
        <title>Selection and evaluation of lactic acid bacteria from chicken feces in Thailand as potential probiotics.</title>
        <authorList>
            <person name="Khurajog B."/>
            <person name="Disastra Y."/>
            <person name="Lawwyne L.D."/>
            <person name="Sirichokchatchawan W."/>
            <person name="Niyomtham W."/>
            <person name="Yindee J."/>
            <person name="Hampson D.J."/>
            <person name="Prapasarakul N."/>
        </authorList>
    </citation>
    <scope>NUCLEOTIDE SEQUENCE</scope>
    <source>
        <strain evidence="6">BF9</strain>
    </source>
</reference>
<dbReference type="InterPro" id="IPR009057">
    <property type="entry name" value="Homeodomain-like_sf"/>
</dbReference>
<dbReference type="InterPro" id="IPR035472">
    <property type="entry name" value="RpiR-like_SIS"/>
</dbReference>
<dbReference type="RefSeq" id="WP_317072187.1">
    <property type="nucleotide sequence ID" value="NZ_JAWJAV010000003.1"/>
</dbReference>
<evidence type="ECO:0000256" key="3">
    <source>
        <dbReference type="ARBA" id="ARBA00023163"/>
    </source>
</evidence>
<name>A0AAW8YHL7_PEDAC</name>
<dbReference type="Gene3D" id="3.40.50.10490">
    <property type="entry name" value="Glucose-6-phosphate isomerase like protein, domain 1"/>
    <property type="match status" value="1"/>
</dbReference>
<dbReference type="PROSITE" id="PS51464">
    <property type="entry name" value="SIS"/>
    <property type="match status" value="1"/>
</dbReference>
<dbReference type="InterPro" id="IPR046348">
    <property type="entry name" value="SIS_dom_sf"/>
</dbReference>
<keyword evidence="3" id="KW-0804">Transcription</keyword>
<dbReference type="CDD" id="cd05013">
    <property type="entry name" value="SIS_RpiR"/>
    <property type="match status" value="1"/>
</dbReference>
<dbReference type="GO" id="GO:0003677">
    <property type="term" value="F:DNA binding"/>
    <property type="evidence" value="ECO:0007669"/>
    <property type="project" value="UniProtKB-KW"/>
</dbReference>
<accession>A0AAW8YHL7</accession>
<comment type="caution">
    <text evidence="6">The sequence shown here is derived from an EMBL/GenBank/DDBJ whole genome shotgun (WGS) entry which is preliminary data.</text>
</comment>
<dbReference type="Pfam" id="PF01380">
    <property type="entry name" value="SIS"/>
    <property type="match status" value="1"/>
</dbReference>
<feature type="domain" description="SIS" evidence="5">
    <location>
        <begin position="111"/>
        <end position="253"/>
    </location>
</feature>
<gene>
    <name evidence="6" type="ORF">R0G89_05875</name>
</gene>
<dbReference type="AlphaFoldDB" id="A0AAW8YHL7"/>
<keyword evidence="1" id="KW-0805">Transcription regulation</keyword>
<dbReference type="PANTHER" id="PTHR30514:SF1">
    <property type="entry name" value="HTH-TYPE TRANSCRIPTIONAL REGULATOR HEXR-RELATED"/>
    <property type="match status" value="1"/>
</dbReference>
<keyword evidence="2" id="KW-0238">DNA-binding</keyword>
<dbReference type="GO" id="GO:0097367">
    <property type="term" value="F:carbohydrate derivative binding"/>
    <property type="evidence" value="ECO:0007669"/>
    <property type="project" value="InterPro"/>
</dbReference>
<evidence type="ECO:0000256" key="1">
    <source>
        <dbReference type="ARBA" id="ARBA00023015"/>
    </source>
</evidence>
<dbReference type="GO" id="GO:1901135">
    <property type="term" value="P:carbohydrate derivative metabolic process"/>
    <property type="evidence" value="ECO:0007669"/>
    <property type="project" value="InterPro"/>
</dbReference>
<dbReference type="Proteomes" id="UP001280897">
    <property type="component" value="Unassembled WGS sequence"/>
</dbReference>